<reference evidence="1" key="2">
    <citation type="submission" date="2020-09" db="EMBL/GenBank/DDBJ databases">
        <authorList>
            <person name="Sun Q."/>
            <person name="Zhou Y."/>
        </authorList>
    </citation>
    <scope>NUCLEOTIDE SEQUENCE</scope>
    <source>
        <strain evidence="1">CGMCC 1.15758</strain>
    </source>
</reference>
<gene>
    <name evidence="1" type="ORF">GCM10010995_08370</name>
</gene>
<dbReference type="EMBL" id="BMJS01000006">
    <property type="protein sequence ID" value="GGF93538.1"/>
    <property type="molecule type" value="Genomic_DNA"/>
</dbReference>
<name>A0A8J3E8A3_9GAMM</name>
<keyword evidence="2" id="KW-1185">Reference proteome</keyword>
<evidence type="ECO:0000313" key="1">
    <source>
        <dbReference type="EMBL" id="GGF93538.1"/>
    </source>
</evidence>
<accession>A0A8J3E8A3</accession>
<proteinExistence type="predicted"/>
<dbReference type="Proteomes" id="UP000636949">
    <property type="component" value="Unassembled WGS sequence"/>
</dbReference>
<protein>
    <recommendedName>
        <fullName evidence="3">Type IV secretion system protein DotC</fullName>
    </recommendedName>
</protein>
<evidence type="ECO:0008006" key="3">
    <source>
        <dbReference type="Google" id="ProtNLM"/>
    </source>
</evidence>
<dbReference type="InterPro" id="IPR031618">
    <property type="entry name" value="T4SS_TraI"/>
</dbReference>
<comment type="caution">
    <text evidence="1">The sequence shown here is derived from an EMBL/GenBank/DDBJ whole genome shotgun (WGS) entry which is preliminary data.</text>
</comment>
<dbReference type="AlphaFoldDB" id="A0A8J3E8A3"/>
<sequence>MVADSLSSIENLNKSNSTTAIYAKDDLTIRQQALKEAALALSSQMALYRVSQTVNAKLQTLSGILYQAYNFNDLLLPNHVLPPVIQTAYNVSQLSPDSLTIKAGAEVYQIVKQSKFVTVVPTWRDYLWMNYAKPEMPDKSVLPTNQKEQDFWKEIIQIGWQRGYEQGIDIFKQDISKLNRDFNGMLLYRRLVLEHKISQPYVKKNEYGITGNDNKLVIDNQSYQLKLLPQFQVNSSLWQPVLQGTSKS</sequence>
<dbReference type="OrthoDB" id="7992122at2"/>
<dbReference type="Pfam" id="PF16932">
    <property type="entry name" value="T4SS_TraI"/>
    <property type="match status" value="1"/>
</dbReference>
<dbReference type="RefSeq" id="WP_117001824.1">
    <property type="nucleotide sequence ID" value="NZ_BMJS01000006.1"/>
</dbReference>
<evidence type="ECO:0000313" key="2">
    <source>
        <dbReference type="Proteomes" id="UP000636949"/>
    </source>
</evidence>
<organism evidence="1 2">
    <name type="scientific">Cysteiniphilum litorale</name>
    <dbReference type="NCBI Taxonomy" id="2056700"/>
    <lineage>
        <taxon>Bacteria</taxon>
        <taxon>Pseudomonadati</taxon>
        <taxon>Pseudomonadota</taxon>
        <taxon>Gammaproteobacteria</taxon>
        <taxon>Thiotrichales</taxon>
        <taxon>Fastidiosibacteraceae</taxon>
        <taxon>Cysteiniphilum</taxon>
    </lineage>
</organism>
<reference evidence="1" key="1">
    <citation type="journal article" date="2014" name="Int. J. Syst. Evol. Microbiol.">
        <title>Complete genome sequence of Corynebacterium casei LMG S-19264T (=DSM 44701T), isolated from a smear-ripened cheese.</title>
        <authorList>
            <consortium name="US DOE Joint Genome Institute (JGI-PGF)"/>
            <person name="Walter F."/>
            <person name="Albersmeier A."/>
            <person name="Kalinowski J."/>
            <person name="Ruckert C."/>
        </authorList>
    </citation>
    <scope>NUCLEOTIDE SEQUENCE</scope>
    <source>
        <strain evidence="1">CGMCC 1.15758</strain>
    </source>
</reference>